<dbReference type="OrthoDB" id="5650831at2"/>
<sequence>MVKIVATEQDKEIVLLDTENIKLGGTSEYYKKLSSYDKLDEALQTMSSMDLTDKENWRIAILLQNLKKKKADSEEPEINSLIQQCKDFSLINTPNSEQLASMKKLSCYRVGADAGAGFKEGDLDVLGTEGFLHCTGVLIATEDENGTPCYYIAHVFGDRTTKSTVEEELNRILSDVKKLTGRKLSWSDLKDQVTLVGPGSDVEEPSLGYKQIFKILTQAKANPLPLFADSVAFNLTGLGDDLIILDPKGQLNEGTQSQIPRVGHGVYSPVDNISDAESITTIEKQISDAILAGEFPYKSSSVVSKL</sequence>
<protein>
    <submittedName>
        <fullName evidence="2">Uncharacterized protein</fullName>
    </submittedName>
</protein>
<gene>
    <name evidence="1" type="ORF">Lstg_1238</name>
    <name evidence="2" type="ORF">NCTC11991_02755</name>
</gene>
<proteinExistence type="predicted"/>
<evidence type="ECO:0000313" key="2">
    <source>
        <dbReference type="EMBL" id="STY24139.1"/>
    </source>
</evidence>
<dbReference type="AlphaFoldDB" id="A0A378LEE4"/>
<dbReference type="EMBL" id="UGOY01000001">
    <property type="protein sequence ID" value="STY24139.1"/>
    <property type="molecule type" value="Genomic_DNA"/>
</dbReference>
<name>A0A378LEE4_9GAMM</name>
<evidence type="ECO:0000313" key="3">
    <source>
        <dbReference type="Proteomes" id="UP000054820"/>
    </source>
</evidence>
<dbReference type="Proteomes" id="UP000054820">
    <property type="component" value="Unassembled WGS sequence"/>
</dbReference>
<accession>A0A378LEE4</accession>
<organism evidence="2 4">
    <name type="scientific">Legionella steigerwaltii</name>
    <dbReference type="NCBI Taxonomy" id="460"/>
    <lineage>
        <taxon>Bacteria</taxon>
        <taxon>Pseudomonadati</taxon>
        <taxon>Pseudomonadota</taxon>
        <taxon>Gammaproteobacteria</taxon>
        <taxon>Legionellales</taxon>
        <taxon>Legionellaceae</taxon>
        <taxon>Legionella</taxon>
    </lineage>
</organism>
<reference evidence="2 4" key="2">
    <citation type="submission" date="2018-06" db="EMBL/GenBank/DDBJ databases">
        <authorList>
            <consortium name="Pathogen Informatics"/>
            <person name="Doyle S."/>
        </authorList>
    </citation>
    <scope>NUCLEOTIDE SEQUENCE [LARGE SCALE GENOMIC DNA]</scope>
    <source>
        <strain evidence="2 4">NCTC11991</strain>
    </source>
</reference>
<evidence type="ECO:0000313" key="1">
    <source>
        <dbReference type="EMBL" id="KTD78503.1"/>
    </source>
</evidence>
<dbReference type="EMBL" id="LNYZ01000009">
    <property type="protein sequence ID" value="KTD78503.1"/>
    <property type="molecule type" value="Genomic_DNA"/>
</dbReference>
<dbReference type="Proteomes" id="UP000255110">
    <property type="component" value="Unassembled WGS sequence"/>
</dbReference>
<evidence type="ECO:0000313" key="4">
    <source>
        <dbReference type="Proteomes" id="UP000255110"/>
    </source>
</evidence>
<dbReference type="RefSeq" id="WP_058476817.1">
    <property type="nucleotide sequence ID" value="NZ_CAAAIO010000014.1"/>
</dbReference>
<reference evidence="1 3" key="1">
    <citation type="submission" date="2015-11" db="EMBL/GenBank/DDBJ databases">
        <title>Genomic analysis of 38 Legionella species identifies large and diverse effector repertoires.</title>
        <authorList>
            <person name="Burstein D."/>
            <person name="Amaro F."/>
            <person name="Zusman T."/>
            <person name="Lifshitz Z."/>
            <person name="Cohen O."/>
            <person name="Gilbert J.A."/>
            <person name="Pupko T."/>
            <person name="Shuman H.A."/>
            <person name="Segal G."/>
        </authorList>
    </citation>
    <scope>NUCLEOTIDE SEQUENCE [LARGE SCALE GENOMIC DNA]</scope>
    <source>
        <strain evidence="1 3">SC-18-C9</strain>
    </source>
</reference>
<keyword evidence="3" id="KW-1185">Reference proteome</keyword>